<dbReference type="Pfam" id="PF01144">
    <property type="entry name" value="CoA_trans"/>
    <property type="match status" value="1"/>
</dbReference>
<keyword evidence="2" id="KW-0808">Transferase</keyword>
<feature type="non-terminal residue" evidence="3">
    <location>
        <position position="163"/>
    </location>
</feature>
<dbReference type="PROSITE" id="PS01273">
    <property type="entry name" value="COA_TRANSF_1"/>
    <property type="match status" value="1"/>
</dbReference>
<dbReference type="EMBL" id="JAEEGC010000073">
    <property type="protein sequence ID" value="MBV7274323.1"/>
    <property type="molecule type" value="Genomic_DNA"/>
</dbReference>
<comment type="caution">
    <text evidence="3">The sequence shown here is derived from an EMBL/GenBank/DDBJ whole genome shotgun (WGS) entry which is preliminary data.</text>
</comment>
<name>A0A949X4P6_9CLOT</name>
<dbReference type="InterPro" id="IPR004163">
    <property type="entry name" value="CoA_transf_BS"/>
</dbReference>
<dbReference type="GO" id="GO:0008410">
    <property type="term" value="F:CoA-transferase activity"/>
    <property type="evidence" value="ECO:0007669"/>
    <property type="project" value="InterPro"/>
</dbReference>
<accession>A0A949X4P6</accession>
<gene>
    <name evidence="3" type="ORF">I6U48_15570</name>
</gene>
<dbReference type="InterPro" id="IPR004165">
    <property type="entry name" value="CoA_trans_fam_I"/>
</dbReference>
<dbReference type="Proteomes" id="UP000694308">
    <property type="component" value="Unassembled WGS sequence"/>
</dbReference>
<sequence>MNKVKSIDEVMEHIKDGMTVMIGGFMGVGTPEPIIDAIVKKGVKDLTIIANDTGFPDKGIGKLIMNKQAKKVIASHIGLNPETGRQMNAKEIAVDLVPQGTLAEQIRCGGSGIGGFLTETGVGTIVEEGKQKIKVGDKEYLLELPLRADIAIIGGSIVDKKGN</sequence>
<dbReference type="SMART" id="SM00882">
    <property type="entry name" value="CoA_trans"/>
    <property type="match status" value="1"/>
</dbReference>
<dbReference type="PANTHER" id="PTHR13707">
    <property type="entry name" value="KETOACID-COENZYME A TRANSFERASE"/>
    <property type="match status" value="1"/>
</dbReference>
<dbReference type="NCBIfam" id="TIGR02429">
    <property type="entry name" value="pcaI_scoA_fam"/>
    <property type="match status" value="1"/>
</dbReference>
<reference evidence="3" key="1">
    <citation type="submission" date="2020-12" db="EMBL/GenBank/DDBJ databases">
        <title>Clostridium thailandense sp. nov., a novel acetogenic bacterium isolated from peat land soil in Thailand.</title>
        <authorList>
            <person name="Chaikitkaew S."/>
            <person name="Birkeland N.K."/>
        </authorList>
    </citation>
    <scope>NUCLEOTIDE SEQUENCE</scope>
    <source>
        <strain evidence="3">PL3</strain>
    </source>
</reference>
<organism evidence="3 4">
    <name type="scientific">Clostridium thailandense</name>
    <dbReference type="NCBI Taxonomy" id="2794346"/>
    <lineage>
        <taxon>Bacteria</taxon>
        <taxon>Bacillati</taxon>
        <taxon>Bacillota</taxon>
        <taxon>Clostridia</taxon>
        <taxon>Eubacteriales</taxon>
        <taxon>Clostridiaceae</taxon>
        <taxon>Clostridium</taxon>
    </lineage>
</organism>
<dbReference type="AlphaFoldDB" id="A0A949X4P6"/>
<evidence type="ECO:0000256" key="1">
    <source>
        <dbReference type="ARBA" id="ARBA00005612"/>
    </source>
</evidence>
<dbReference type="RefSeq" id="WP_218321390.1">
    <property type="nucleotide sequence ID" value="NZ_JAEEGC010000073.1"/>
</dbReference>
<proteinExistence type="inferred from homology"/>
<comment type="similarity">
    <text evidence="1">Belongs to the 3-oxoacid CoA-transferase subunit A family.</text>
</comment>
<evidence type="ECO:0000313" key="3">
    <source>
        <dbReference type="EMBL" id="MBV7274323.1"/>
    </source>
</evidence>
<dbReference type="InterPro" id="IPR012792">
    <property type="entry name" value="3-oxoacid_CoA-transf_A"/>
</dbReference>
<keyword evidence="4" id="KW-1185">Reference proteome</keyword>
<evidence type="ECO:0000256" key="2">
    <source>
        <dbReference type="ARBA" id="ARBA00022679"/>
    </source>
</evidence>
<evidence type="ECO:0000313" key="4">
    <source>
        <dbReference type="Proteomes" id="UP000694308"/>
    </source>
</evidence>
<protein>
    <submittedName>
        <fullName evidence="3">3-oxoacid CoA-transferase subunit A</fullName>
    </submittedName>
</protein>
<dbReference type="PANTHER" id="PTHR13707:SF60">
    <property type="entry name" value="ACETATE COA-TRANSFERASE SUBUNIT ALPHA"/>
    <property type="match status" value="1"/>
</dbReference>